<dbReference type="PANTHER" id="PTHR11006">
    <property type="entry name" value="PROTEIN ARGININE N-METHYLTRANSFERASE"/>
    <property type="match status" value="1"/>
</dbReference>
<evidence type="ECO:0000256" key="3">
    <source>
        <dbReference type="ARBA" id="ARBA00011925"/>
    </source>
</evidence>
<evidence type="ECO:0000256" key="14">
    <source>
        <dbReference type="SAM" id="MobiDB-lite"/>
    </source>
</evidence>
<dbReference type="FunFam" id="3.40.50.150:FF:000052">
    <property type="entry name" value="Probable histone-arginine methyltransferase CARM1"/>
    <property type="match status" value="1"/>
</dbReference>
<dbReference type="GO" id="GO:0005737">
    <property type="term" value="C:cytoplasm"/>
    <property type="evidence" value="ECO:0007669"/>
    <property type="project" value="UniProtKB-SubCell"/>
</dbReference>
<evidence type="ECO:0000256" key="2">
    <source>
        <dbReference type="ARBA" id="ARBA00004496"/>
    </source>
</evidence>
<feature type="domain" description="Protein arginine N-methyltransferase" evidence="15">
    <location>
        <begin position="131"/>
        <end position="292"/>
    </location>
</feature>
<keyword evidence="10" id="KW-0804">Transcription</keyword>
<evidence type="ECO:0000256" key="8">
    <source>
        <dbReference type="ARBA" id="ARBA00022853"/>
    </source>
</evidence>
<reference evidence="16" key="2">
    <citation type="journal article" date="2024" name="Plant">
        <title>Genomic evolution and insights into agronomic trait innovations of Sesamum species.</title>
        <authorList>
            <person name="Miao H."/>
            <person name="Wang L."/>
            <person name="Qu L."/>
            <person name="Liu H."/>
            <person name="Sun Y."/>
            <person name="Le M."/>
            <person name="Wang Q."/>
            <person name="Wei S."/>
            <person name="Zheng Y."/>
            <person name="Lin W."/>
            <person name="Duan Y."/>
            <person name="Cao H."/>
            <person name="Xiong S."/>
            <person name="Wang X."/>
            <person name="Wei L."/>
            <person name="Li C."/>
            <person name="Ma Q."/>
            <person name="Ju M."/>
            <person name="Zhao R."/>
            <person name="Li G."/>
            <person name="Mu C."/>
            <person name="Tian Q."/>
            <person name="Mei H."/>
            <person name="Zhang T."/>
            <person name="Gao T."/>
            <person name="Zhang H."/>
        </authorList>
    </citation>
    <scope>NUCLEOTIDE SEQUENCE</scope>
    <source>
        <strain evidence="16">G02</strain>
    </source>
</reference>
<feature type="region of interest" description="Disordered" evidence="14">
    <location>
        <begin position="328"/>
        <end position="365"/>
    </location>
</feature>
<evidence type="ECO:0000256" key="11">
    <source>
        <dbReference type="ARBA" id="ARBA00023242"/>
    </source>
</evidence>
<evidence type="ECO:0000256" key="10">
    <source>
        <dbReference type="ARBA" id="ARBA00023163"/>
    </source>
</evidence>
<dbReference type="PANTHER" id="PTHR11006:SF10">
    <property type="entry name" value="HISTONE-ARGININE METHYLTRANSFERASE CARMER-RELATED"/>
    <property type="match status" value="1"/>
</dbReference>
<keyword evidence="4" id="KW-0963">Cytoplasm</keyword>
<comment type="caution">
    <text evidence="16">The sequence shown here is derived from an EMBL/GenBank/DDBJ whole genome shotgun (WGS) entry which is preliminary data.</text>
</comment>
<dbReference type="InterPro" id="IPR025799">
    <property type="entry name" value="Arg_MeTrfase"/>
</dbReference>
<dbReference type="CDD" id="cd02440">
    <property type="entry name" value="AdoMet_MTases"/>
    <property type="match status" value="1"/>
</dbReference>
<dbReference type="GO" id="GO:0032259">
    <property type="term" value="P:methylation"/>
    <property type="evidence" value="ECO:0007669"/>
    <property type="project" value="UniProtKB-KW"/>
</dbReference>
<keyword evidence="6 13" id="KW-0808">Transferase</keyword>
<feature type="compositionally biased region" description="Low complexity" evidence="14">
    <location>
        <begin position="334"/>
        <end position="352"/>
    </location>
</feature>
<dbReference type="InterPro" id="IPR055135">
    <property type="entry name" value="PRMT_dom"/>
</dbReference>
<keyword evidence="7 13" id="KW-0949">S-adenosyl-L-methionine</keyword>
<keyword evidence="9" id="KW-0805">Transcription regulation</keyword>
<dbReference type="EMBL" id="JACGWJ010000006">
    <property type="protein sequence ID" value="KAL0414730.1"/>
    <property type="molecule type" value="Genomic_DNA"/>
</dbReference>
<protein>
    <recommendedName>
        <fullName evidence="3">type I protein arginine methyltransferase</fullName>
        <ecNumber evidence="3">2.1.1.319</ecNumber>
    </recommendedName>
</protein>
<evidence type="ECO:0000256" key="5">
    <source>
        <dbReference type="ARBA" id="ARBA00022603"/>
    </source>
</evidence>
<reference evidence="16" key="1">
    <citation type="submission" date="2020-06" db="EMBL/GenBank/DDBJ databases">
        <authorList>
            <person name="Li T."/>
            <person name="Hu X."/>
            <person name="Zhang T."/>
            <person name="Song X."/>
            <person name="Zhang H."/>
            <person name="Dai N."/>
            <person name="Sheng W."/>
            <person name="Hou X."/>
            <person name="Wei L."/>
        </authorList>
    </citation>
    <scope>NUCLEOTIDE SEQUENCE</scope>
    <source>
        <strain evidence="16">G02</strain>
        <tissue evidence="16">Leaf</tissue>
    </source>
</reference>
<dbReference type="FunFam" id="2.70.160.11:FF:000002">
    <property type="entry name" value="Probable histone-arginine methyltransferase CARM1"/>
    <property type="match status" value="1"/>
</dbReference>
<dbReference type="Gene3D" id="2.70.160.11">
    <property type="entry name" value="Hnrnp arginine n-methyltransferase1"/>
    <property type="match status" value="1"/>
</dbReference>
<dbReference type="SUPFAM" id="SSF53335">
    <property type="entry name" value="S-adenosyl-L-methionine-dependent methyltransferases"/>
    <property type="match status" value="1"/>
</dbReference>
<keyword evidence="11" id="KW-0539">Nucleus</keyword>
<evidence type="ECO:0000313" key="16">
    <source>
        <dbReference type="EMBL" id="KAL0414730.1"/>
    </source>
</evidence>
<dbReference type="GO" id="GO:0035241">
    <property type="term" value="F:protein-arginine omega-N monomethyltransferase activity"/>
    <property type="evidence" value="ECO:0007669"/>
    <property type="project" value="UniProtKB-ARBA"/>
</dbReference>
<evidence type="ECO:0000256" key="12">
    <source>
        <dbReference type="ARBA" id="ARBA00049086"/>
    </source>
</evidence>
<dbReference type="GO" id="GO:0070611">
    <property type="term" value="F:histone H3R2 methyltransferase activity"/>
    <property type="evidence" value="ECO:0007669"/>
    <property type="project" value="TreeGrafter"/>
</dbReference>
<dbReference type="GO" id="GO:0042803">
    <property type="term" value="F:protein homodimerization activity"/>
    <property type="evidence" value="ECO:0007669"/>
    <property type="project" value="UniProtKB-ARBA"/>
</dbReference>
<organism evidence="16">
    <name type="scientific">Sesamum radiatum</name>
    <name type="common">Black benniseed</name>
    <dbReference type="NCBI Taxonomy" id="300843"/>
    <lineage>
        <taxon>Eukaryota</taxon>
        <taxon>Viridiplantae</taxon>
        <taxon>Streptophyta</taxon>
        <taxon>Embryophyta</taxon>
        <taxon>Tracheophyta</taxon>
        <taxon>Spermatophyta</taxon>
        <taxon>Magnoliopsida</taxon>
        <taxon>eudicotyledons</taxon>
        <taxon>Gunneridae</taxon>
        <taxon>Pentapetalae</taxon>
        <taxon>asterids</taxon>
        <taxon>lamiids</taxon>
        <taxon>Lamiales</taxon>
        <taxon>Pedaliaceae</taxon>
        <taxon>Sesamum</taxon>
    </lineage>
</organism>
<evidence type="ECO:0000256" key="1">
    <source>
        <dbReference type="ARBA" id="ARBA00004123"/>
    </source>
</evidence>
<comment type="catalytic activity">
    <reaction evidence="12">
        <text>L-arginyl-[protein] + 2 S-adenosyl-L-methionine = N(omega),N(omega)-dimethyl-L-arginyl-[protein] + 2 S-adenosyl-L-homocysteine + 2 H(+)</text>
        <dbReference type="Rhea" id="RHEA:48096"/>
        <dbReference type="Rhea" id="RHEA-COMP:10532"/>
        <dbReference type="Rhea" id="RHEA-COMP:11991"/>
        <dbReference type="ChEBI" id="CHEBI:15378"/>
        <dbReference type="ChEBI" id="CHEBI:29965"/>
        <dbReference type="ChEBI" id="CHEBI:57856"/>
        <dbReference type="ChEBI" id="CHEBI:59789"/>
        <dbReference type="ChEBI" id="CHEBI:61897"/>
        <dbReference type="EC" id="2.1.1.319"/>
    </reaction>
</comment>
<dbReference type="GO" id="GO:0010228">
    <property type="term" value="P:vegetative to reproductive phase transition of meristem"/>
    <property type="evidence" value="ECO:0007669"/>
    <property type="project" value="UniProtKB-ARBA"/>
</dbReference>
<dbReference type="Pfam" id="PF22528">
    <property type="entry name" value="PRMT_C"/>
    <property type="match status" value="1"/>
</dbReference>
<accession>A0AAW2UBR4</accession>
<evidence type="ECO:0000256" key="7">
    <source>
        <dbReference type="ARBA" id="ARBA00022691"/>
    </source>
</evidence>
<dbReference type="GO" id="GO:0046982">
    <property type="term" value="F:protein heterodimerization activity"/>
    <property type="evidence" value="ECO:0007669"/>
    <property type="project" value="UniProtKB-ARBA"/>
</dbReference>
<evidence type="ECO:0000256" key="4">
    <source>
        <dbReference type="ARBA" id="ARBA00022490"/>
    </source>
</evidence>
<evidence type="ECO:0000256" key="9">
    <source>
        <dbReference type="ARBA" id="ARBA00023015"/>
    </source>
</evidence>
<name>A0AAW2UBR4_SESRA</name>
<comment type="subcellular location">
    <subcellularLocation>
        <location evidence="2">Cytoplasm</location>
    </subcellularLocation>
    <subcellularLocation>
        <location evidence="1">Nucleus</location>
    </subcellularLocation>
</comment>
<dbReference type="Gene3D" id="3.40.50.150">
    <property type="entry name" value="Vaccinia Virus protein VP39"/>
    <property type="match status" value="1"/>
</dbReference>
<keyword evidence="8" id="KW-0156">Chromatin regulator</keyword>
<dbReference type="GO" id="GO:0035242">
    <property type="term" value="F:protein-arginine omega-N asymmetric methyltransferase activity"/>
    <property type="evidence" value="ECO:0007669"/>
    <property type="project" value="UniProtKB-EC"/>
</dbReference>
<dbReference type="GO" id="GO:0009909">
    <property type="term" value="P:regulation of flower development"/>
    <property type="evidence" value="ECO:0007669"/>
    <property type="project" value="UniProtKB-ARBA"/>
</dbReference>
<dbReference type="AlphaFoldDB" id="A0AAW2UBR4"/>
<dbReference type="EC" id="2.1.1.319" evidence="3"/>
<dbReference type="GO" id="GO:0005634">
    <property type="term" value="C:nucleus"/>
    <property type="evidence" value="ECO:0007669"/>
    <property type="project" value="UniProtKB-SubCell"/>
</dbReference>
<evidence type="ECO:0000259" key="15">
    <source>
        <dbReference type="Pfam" id="PF22528"/>
    </source>
</evidence>
<dbReference type="Pfam" id="PF06325">
    <property type="entry name" value="PrmA"/>
    <property type="match status" value="1"/>
</dbReference>
<evidence type="ECO:0000256" key="13">
    <source>
        <dbReference type="PROSITE-ProRule" id="PRU01015"/>
    </source>
</evidence>
<dbReference type="PROSITE" id="PS51678">
    <property type="entry name" value="SAM_MT_PRMT"/>
    <property type="match status" value="1"/>
</dbReference>
<proteinExistence type="predicted"/>
<dbReference type="InterPro" id="IPR029063">
    <property type="entry name" value="SAM-dependent_MTases_sf"/>
</dbReference>
<sequence>MEEVVVQGTYYAAVLENRVDFIDRVVVDVGAGSGILSLFAAQAGAKHVYAVEASEMADYARKLIAGNPLLSERITVIKGKVEDIELPEKADILISEPMGTLLVNERMLESYIIARDRFLVPNGKMFPTIGRIHVAPFSDEYLYIEIANKALFWQQQNYYGVNLTPLHGTAFQGYFSQPVVDAFDPRLLVAPAISHVIDFTSAKEEELYEIDIPLRFISSVGTRIHGLACWFDVLFNGSTVQRWLTTAPGAPTTHWYQLRCVLSQPIYVMPGQEITGRLHMVAHKAQSYTLYLTLSAKMWGPGAEQGGILQSSSGKLDLKEPYYRMSQPQAYPMSQEQPSQQLLQTQDLQIQSQDEEGSDLLQQTV</sequence>
<keyword evidence="5 13" id="KW-0489">Methyltransferase</keyword>
<gene>
    <name evidence="16" type="ORF">Sradi_1674700</name>
</gene>
<evidence type="ECO:0000256" key="6">
    <source>
        <dbReference type="ARBA" id="ARBA00022679"/>
    </source>
</evidence>